<organism evidence="2 3">
    <name type="scientific">Burkholderia pseudomallei (strain 1026b)</name>
    <dbReference type="NCBI Taxonomy" id="884204"/>
    <lineage>
        <taxon>Bacteria</taxon>
        <taxon>Pseudomonadati</taxon>
        <taxon>Pseudomonadota</taxon>
        <taxon>Betaproteobacteria</taxon>
        <taxon>Burkholderiales</taxon>
        <taxon>Burkholderiaceae</taxon>
        <taxon>Burkholderia</taxon>
        <taxon>pseudomallei group</taxon>
    </lineage>
</organism>
<evidence type="ECO:0000313" key="2">
    <source>
        <dbReference type="EMBL" id="AFI66862.1"/>
    </source>
</evidence>
<protein>
    <submittedName>
        <fullName evidence="2">Uncharacterized protein</fullName>
    </submittedName>
</protein>
<proteinExistence type="predicted"/>
<accession>A0A0H3HLP5</accession>
<name>A0A0H3HLP5_BURP2</name>
<feature type="region of interest" description="Disordered" evidence="1">
    <location>
        <begin position="1"/>
        <end position="81"/>
    </location>
</feature>
<dbReference type="KEGG" id="bpz:BP1026B_I2254"/>
<evidence type="ECO:0000313" key="3">
    <source>
        <dbReference type="Proteomes" id="UP000010087"/>
    </source>
</evidence>
<evidence type="ECO:0000256" key="1">
    <source>
        <dbReference type="SAM" id="MobiDB-lite"/>
    </source>
</evidence>
<dbReference type="EMBL" id="CP002833">
    <property type="protein sequence ID" value="AFI66862.1"/>
    <property type="molecule type" value="Genomic_DNA"/>
</dbReference>
<dbReference type="Proteomes" id="UP000010087">
    <property type="component" value="Chromosome 1"/>
</dbReference>
<gene>
    <name evidence="2" type="ordered locus">BP1026B_I2254</name>
</gene>
<reference evidence="2 3" key="1">
    <citation type="journal article" date="2012" name="PLoS ONE">
        <title>Evolution of Burkholderia pseudomallei in recurrent melioidosis.</title>
        <authorList>
            <person name="Hayden H.S."/>
            <person name="Lim R."/>
            <person name="Brittnacher M.J."/>
            <person name="Sims E.H."/>
            <person name="Ramage E.R."/>
            <person name="Fong C."/>
            <person name="Wu Z."/>
            <person name="Crist E."/>
            <person name="Chang J."/>
            <person name="Zhou Y."/>
            <person name="Radey M."/>
            <person name="Rohmer L."/>
            <person name="Haugen E."/>
            <person name="Gillett W."/>
            <person name="Wuthiekanun V."/>
            <person name="Peacock S.J."/>
            <person name="Kaul R."/>
            <person name="Miller S.I."/>
            <person name="Manoil C."/>
            <person name="Jacobs M.A."/>
        </authorList>
    </citation>
    <scope>NUCLEOTIDE SEQUENCE [LARGE SCALE GENOMIC DNA]</scope>
    <source>
        <strain evidence="2 3">1026b</strain>
    </source>
</reference>
<sequence>MIEEPNSRDAKADMTPARKNFSGPALAPPDNDRAAAHARKQTRASKPRVHADARPAHDRRAIDASSAHGPATPMRGATVPARAARTRLCGANPVRAAAAQYRRPTADARAIDLSPVETAADPVYRVRLLTRGSCNALGQTIVRSG</sequence>
<dbReference type="AlphaFoldDB" id="A0A0H3HLP5"/>
<feature type="compositionally biased region" description="Basic and acidic residues" evidence="1">
    <location>
        <begin position="1"/>
        <end position="12"/>
    </location>
</feature>
<feature type="compositionally biased region" description="Basic residues" evidence="1">
    <location>
        <begin position="36"/>
        <end position="48"/>
    </location>
</feature>
<feature type="compositionally biased region" description="Basic and acidic residues" evidence="1">
    <location>
        <begin position="49"/>
        <end position="62"/>
    </location>
</feature>